<dbReference type="RefSeq" id="WP_170034583.1">
    <property type="nucleotide sequence ID" value="NZ_MQVW01000024.1"/>
</dbReference>
<feature type="domain" description="Polysaccharide pyruvyl transferase" evidence="1">
    <location>
        <begin position="73"/>
        <end position="198"/>
    </location>
</feature>
<dbReference type="GO" id="GO:0016740">
    <property type="term" value="F:transferase activity"/>
    <property type="evidence" value="ECO:0007669"/>
    <property type="project" value="UniProtKB-KW"/>
</dbReference>
<organism evidence="2 3">
    <name type="scientific">Nonlabens xylanidelens</name>
    <dbReference type="NCBI Taxonomy" id="191564"/>
    <lineage>
        <taxon>Bacteria</taxon>
        <taxon>Pseudomonadati</taxon>
        <taxon>Bacteroidota</taxon>
        <taxon>Flavobacteriia</taxon>
        <taxon>Flavobacteriales</taxon>
        <taxon>Flavobacteriaceae</taxon>
        <taxon>Nonlabens</taxon>
    </lineage>
</organism>
<dbReference type="EMBL" id="PTJE01000003">
    <property type="protein sequence ID" value="PPK95111.1"/>
    <property type="molecule type" value="Genomic_DNA"/>
</dbReference>
<dbReference type="Proteomes" id="UP000239002">
    <property type="component" value="Unassembled WGS sequence"/>
</dbReference>
<dbReference type="Pfam" id="PF04230">
    <property type="entry name" value="PS_pyruv_trans"/>
    <property type="match status" value="1"/>
</dbReference>
<dbReference type="AlphaFoldDB" id="A0A2S6ILQ9"/>
<evidence type="ECO:0000313" key="2">
    <source>
        <dbReference type="EMBL" id="PPK95111.1"/>
    </source>
</evidence>
<protein>
    <submittedName>
        <fullName evidence="2">Polysaccharide pyruvyl transferase</fullName>
    </submittedName>
</protein>
<keyword evidence="2" id="KW-0808">Transferase</keyword>
<sequence length="275" mass="31106">MAAIRLYWWSEIFIQKKQKENYGDLLGKYLVEKISSKKVTWVRAQKFSIRNLFSPLYVTIGSVLAHINTYCTVWGSGINHKDESIASARFLSVRGPLSRKRILELGYECPEVYGDPALLLPLYYQPKVDKKYTLGIIPHITDLEIAKKLYGQSKGVKIIDFNTNDIEETTSEILNCEQVLSSSLHGIIVAHAYQIPAVQVKFSDNIYGDGVKYHDYLLSVGLNTYQPEFIKNEIGVNEAVTMIKNHESSLPSNQVIHNIQQGLMAVCPFKTASDE</sequence>
<keyword evidence="3" id="KW-1185">Reference proteome</keyword>
<comment type="caution">
    <text evidence="2">The sequence shown here is derived from an EMBL/GenBank/DDBJ whole genome shotgun (WGS) entry which is preliminary data.</text>
</comment>
<proteinExistence type="predicted"/>
<reference evidence="2 3" key="1">
    <citation type="submission" date="2018-02" db="EMBL/GenBank/DDBJ databases">
        <title>Genomic Encyclopedia of Archaeal and Bacterial Type Strains, Phase II (KMG-II): from individual species to whole genera.</title>
        <authorList>
            <person name="Goeker M."/>
        </authorList>
    </citation>
    <scope>NUCLEOTIDE SEQUENCE [LARGE SCALE GENOMIC DNA]</scope>
    <source>
        <strain evidence="2 3">DSM 16809</strain>
    </source>
</reference>
<dbReference type="InterPro" id="IPR007345">
    <property type="entry name" value="Polysacch_pyruvyl_Trfase"/>
</dbReference>
<name>A0A2S6ILQ9_9FLAO</name>
<accession>A0A2S6ILQ9</accession>
<evidence type="ECO:0000259" key="1">
    <source>
        <dbReference type="Pfam" id="PF04230"/>
    </source>
</evidence>
<gene>
    <name evidence="2" type="ORF">LY01_01864</name>
</gene>
<evidence type="ECO:0000313" key="3">
    <source>
        <dbReference type="Proteomes" id="UP000239002"/>
    </source>
</evidence>